<reference evidence="1 2" key="1">
    <citation type="submission" date="2024-04" db="EMBL/GenBank/DDBJ databases">
        <authorList>
            <person name="Fracassetti M."/>
        </authorList>
    </citation>
    <scope>NUCLEOTIDE SEQUENCE [LARGE SCALE GENOMIC DNA]</scope>
</reference>
<organism evidence="1 2">
    <name type="scientific">Linum trigynum</name>
    <dbReference type="NCBI Taxonomy" id="586398"/>
    <lineage>
        <taxon>Eukaryota</taxon>
        <taxon>Viridiplantae</taxon>
        <taxon>Streptophyta</taxon>
        <taxon>Embryophyta</taxon>
        <taxon>Tracheophyta</taxon>
        <taxon>Spermatophyta</taxon>
        <taxon>Magnoliopsida</taxon>
        <taxon>eudicotyledons</taxon>
        <taxon>Gunneridae</taxon>
        <taxon>Pentapetalae</taxon>
        <taxon>rosids</taxon>
        <taxon>fabids</taxon>
        <taxon>Malpighiales</taxon>
        <taxon>Linaceae</taxon>
        <taxon>Linum</taxon>
    </lineage>
</organism>
<dbReference type="AlphaFoldDB" id="A0AAV2GA65"/>
<gene>
    <name evidence="1" type="ORF">LTRI10_LOCUS47245</name>
</gene>
<protein>
    <submittedName>
        <fullName evidence="1">Uncharacterized protein</fullName>
    </submittedName>
</protein>
<proteinExistence type="predicted"/>
<evidence type="ECO:0000313" key="1">
    <source>
        <dbReference type="EMBL" id="CAL1407586.1"/>
    </source>
</evidence>
<dbReference type="EMBL" id="OZ034821">
    <property type="protein sequence ID" value="CAL1407586.1"/>
    <property type="molecule type" value="Genomic_DNA"/>
</dbReference>
<dbReference type="Proteomes" id="UP001497516">
    <property type="component" value="Chromosome 8"/>
</dbReference>
<evidence type="ECO:0000313" key="2">
    <source>
        <dbReference type="Proteomes" id="UP001497516"/>
    </source>
</evidence>
<accession>A0AAV2GA65</accession>
<sequence>MGIFELSPNLSCFRTGCEYMFYGLLIHQIVTTVVVGSKLHLGSLHIGKHPFMSDKPEEKLDVVWTPPFPEEFSAVVRLSLMVFIHQIIGRLEVKASILFDSPNGGVLAKIRFGWLHPCNQRQPIRVNQSR</sequence>
<keyword evidence="2" id="KW-1185">Reference proteome</keyword>
<name>A0AAV2GA65_9ROSI</name>